<feature type="signal peptide" evidence="5">
    <location>
        <begin position="1"/>
        <end position="20"/>
    </location>
</feature>
<evidence type="ECO:0000256" key="1">
    <source>
        <dbReference type="ARBA" id="ARBA00009995"/>
    </source>
</evidence>
<sequence>MRSLFTFIGVLLSFSLAVNGANILCLMGVASPSHHIWNRAIMEALARNGHNLTILSADVEKNQPPNVHYVHLEEIYPTLYNGPDSIDLLEMANENPFKSVVSFYRDFVVHECAGTLKSKGLQQVMNYPDDFRFDLVVHDFTCGPCLLGLLHKFHYPPLVSVTAFNNPPYSTEVIGGHKFYSYVPFYSLSYDSDMSFFQRIHNTLLHLTDMVYRNYFSNPRIDTMMREYFRYDDLPYAPELHQLSKLMLVNAHYSIDFPEAAPPNLVPVGGLQIRDPAPLPTDLEQFMNASRKGAVLFSLGTNVRSDQLDVGRQRMIVDALRQLPDYHFLWKFETDLSIPLPKNVIVRPWLPQNDLLAHAKTKAFITHAGLLSTHEATWYGVPIVGIPFIADQHRNLERCVRSGVAKRVAFQTMSTVELRDAIRAVLEDPKYRTNMAAQSALFRDQPEKPLARAVWWIEWVLRHPTATQLQSPVLKLGFIRTYLIDVVLFVAAVPLLIVFLLNKCRRTPVEAVADKKRN</sequence>
<keyword evidence="4" id="KW-1133">Transmembrane helix</keyword>
<dbReference type="AlphaFoldDB" id="A0A182NJS7"/>
<evidence type="ECO:0000313" key="7">
    <source>
        <dbReference type="Proteomes" id="UP000075884"/>
    </source>
</evidence>
<dbReference type="FunFam" id="3.40.50.2000:FF:000021">
    <property type="entry name" value="UDP-glucuronosyltransferase"/>
    <property type="match status" value="1"/>
</dbReference>
<keyword evidence="2" id="KW-0328">Glycosyltransferase</keyword>
<evidence type="ECO:0008006" key="8">
    <source>
        <dbReference type="Google" id="ProtNLM"/>
    </source>
</evidence>
<dbReference type="Pfam" id="PF00201">
    <property type="entry name" value="UDPGT"/>
    <property type="match status" value="1"/>
</dbReference>
<proteinExistence type="inferred from homology"/>
<keyword evidence="5" id="KW-0732">Signal</keyword>
<comment type="similarity">
    <text evidence="1">Belongs to the UDP-glycosyltransferase family.</text>
</comment>
<dbReference type="InterPro" id="IPR050271">
    <property type="entry name" value="UDP-glycosyltransferase"/>
</dbReference>
<reference evidence="7" key="1">
    <citation type="submission" date="2013-03" db="EMBL/GenBank/DDBJ databases">
        <title>The Genome Sequence of Anopheles dirus WRAIR2.</title>
        <authorList>
            <consortium name="The Broad Institute Genomics Platform"/>
            <person name="Neafsey D.E."/>
            <person name="Walton C."/>
            <person name="Walker B."/>
            <person name="Young S.K."/>
            <person name="Zeng Q."/>
            <person name="Gargeya S."/>
            <person name="Fitzgerald M."/>
            <person name="Haas B."/>
            <person name="Abouelleil A."/>
            <person name="Allen A.W."/>
            <person name="Alvarado L."/>
            <person name="Arachchi H.M."/>
            <person name="Berlin A.M."/>
            <person name="Chapman S.B."/>
            <person name="Gainer-Dewar J."/>
            <person name="Goldberg J."/>
            <person name="Griggs A."/>
            <person name="Gujja S."/>
            <person name="Hansen M."/>
            <person name="Howarth C."/>
            <person name="Imamovic A."/>
            <person name="Ireland A."/>
            <person name="Larimer J."/>
            <person name="McCowan C."/>
            <person name="Murphy C."/>
            <person name="Pearson M."/>
            <person name="Poon T.W."/>
            <person name="Priest M."/>
            <person name="Roberts A."/>
            <person name="Saif S."/>
            <person name="Shea T."/>
            <person name="Sisk P."/>
            <person name="Sykes S."/>
            <person name="Wortman J."/>
            <person name="Nusbaum C."/>
            <person name="Birren B."/>
        </authorList>
    </citation>
    <scope>NUCLEOTIDE SEQUENCE [LARGE SCALE GENOMIC DNA]</scope>
    <source>
        <strain evidence="7">WRAIR2</strain>
    </source>
</reference>
<dbReference type="EnsemblMetazoa" id="ADIR007907-RA">
    <property type="protein sequence ID" value="ADIR007907-PA"/>
    <property type="gene ID" value="ADIR007907"/>
</dbReference>
<name>A0A182NJS7_9DIPT</name>
<dbReference type="Gene3D" id="3.40.50.2000">
    <property type="entry name" value="Glycogen Phosphorylase B"/>
    <property type="match status" value="1"/>
</dbReference>
<dbReference type="SUPFAM" id="SSF53756">
    <property type="entry name" value="UDP-Glycosyltransferase/glycogen phosphorylase"/>
    <property type="match status" value="1"/>
</dbReference>
<dbReference type="GO" id="GO:0008194">
    <property type="term" value="F:UDP-glycosyltransferase activity"/>
    <property type="evidence" value="ECO:0007669"/>
    <property type="project" value="InterPro"/>
</dbReference>
<dbReference type="STRING" id="7168.A0A182NJS7"/>
<feature type="transmembrane region" description="Helical" evidence="4">
    <location>
        <begin position="482"/>
        <end position="501"/>
    </location>
</feature>
<dbReference type="VEuPathDB" id="VectorBase:ADIR007907"/>
<evidence type="ECO:0000256" key="4">
    <source>
        <dbReference type="SAM" id="Phobius"/>
    </source>
</evidence>
<dbReference type="CDD" id="cd03784">
    <property type="entry name" value="GT1_Gtf-like"/>
    <property type="match status" value="1"/>
</dbReference>
<accession>A0A182NJS7</accession>
<dbReference type="Proteomes" id="UP000075884">
    <property type="component" value="Unassembled WGS sequence"/>
</dbReference>
<evidence type="ECO:0000313" key="6">
    <source>
        <dbReference type="EnsemblMetazoa" id="ADIR007907-PA"/>
    </source>
</evidence>
<evidence type="ECO:0000256" key="5">
    <source>
        <dbReference type="SAM" id="SignalP"/>
    </source>
</evidence>
<dbReference type="PANTHER" id="PTHR48043">
    <property type="entry name" value="EG:EG0003.4 PROTEIN-RELATED"/>
    <property type="match status" value="1"/>
</dbReference>
<dbReference type="PANTHER" id="PTHR48043:SF159">
    <property type="entry name" value="EG:EG0003.4 PROTEIN-RELATED"/>
    <property type="match status" value="1"/>
</dbReference>
<feature type="chain" id="PRO_5008129983" description="UDP-glucuronosyltransferase" evidence="5">
    <location>
        <begin position="21"/>
        <end position="518"/>
    </location>
</feature>
<evidence type="ECO:0000256" key="2">
    <source>
        <dbReference type="ARBA" id="ARBA00022676"/>
    </source>
</evidence>
<keyword evidence="7" id="KW-1185">Reference proteome</keyword>
<reference evidence="6" key="2">
    <citation type="submission" date="2020-05" db="UniProtKB">
        <authorList>
            <consortium name="EnsemblMetazoa"/>
        </authorList>
    </citation>
    <scope>IDENTIFICATION</scope>
    <source>
        <strain evidence="6">WRAIR2</strain>
    </source>
</reference>
<keyword evidence="4" id="KW-0812">Transmembrane</keyword>
<keyword evidence="4" id="KW-0472">Membrane</keyword>
<protein>
    <recommendedName>
        <fullName evidence="8">UDP-glucuronosyltransferase</fullName>
    </recommendedName>
</protein>
<organism evidence="6 7">
    <name type="scientific">Anopheles dirus</name>
    <dbReference type="NCBI Taxonomy" id="7168"/>
    <lineage>
        <taxon>Eukaryota</taxon>
        <taxon>Metazoa</taxon>
        <taxon>Ecdysozoa</taxon>
        <taxon>Arthropoda</taxon>
        <taxon>Hexapoda</taxon>
        <taxon>Insecta</taxon>
        <taxon>Pterygota</taxon>
        <taxon>Neoptera</taxon>
        <taxon>Endopterygota</taxon>
        <taxon>Diptera</taxon>
        <taxon>Nematocera</taxon>
        <taxon>Culicoidea</taxon>
        <taxon>Culicidae</taxon>
        <taxon>Anophelinae</taxon>
        <taxon>Anopheles</taxon>
    </lineage>
</organism>
<dbReference type="InterPro" id="IPR002213">
    <property type="entry name" value="UDP_glucos_trans"/>
</dbReference>
<keyword evidence="3" id="KW-0808">Transferase</keyword>
<evidence type="ECO:0000256" key="3">
    <source>
        <dbReference type="ARBA" id="ARBA00022679"/>
    </source>
</evidence>